<reference evidence="1" key="1">
    <citation type="submission" date="2024-03" db="EMBL/GenBank/DDBJ databases">
        <title>Whole genome sequecning of epiphytes from Marcgravia umbellata leaves.</title>
        <authorList>
            <person name="Kumar G."/>
            <person name="Savka M.A."/>
        </authorList>
    </citation>
    <scope>NUCLEOTIDE SEQUENCE</scope>
    <source>
        <strain evidence="1">RIT_BL5</strain>
    </source>
</reference>
<dbReference type="Proteomes" id="UP001380953">
    <property type="component" value="Unassembled WGS sequence"/>
</dbReference>
<name>A0ACC6PFV9_9BACL</name>
<keyword evidence="2" id="KW-1185">Reference proteome</keyword>
<gene>
    <name evidence="1" type="ORF">WKI47_17405</name>
</gene>
<proteinExistence type="predicted"/>
<evidence type="ECO:0000313" key="1">
    <source>
        <dbReference type="EMBL" id="MEJ8305688.1"/>
    </source>
</evidence>
<sequence>MLMEFTVGNFLSFKDKVTFKMVASSIREHRDTHTFNAINNIDLLKSSVLYGANASGKSNLFKAMTFMSQMVRNSSKESQAGEEIEVVPFKLNTYNEQLPSFFEIVFIKEDRIYRYGFEVNCQEVVSEWLFQMKKNKEQLLFDREKEDFEVSELFAEGKMLTDLTRNNALFLSVAANFKGDISNKVLSWFRSFNIVSGLVNANFPMLHRHLKNKEFKKELLDMLRNVDLGFEDIDLFEEEVPGEVLDAIFKLGESLRGLDRASVKEIKNEEIKTFHKKFDVEDRFVSYEEFKLMEEESEGTRKLFSLLAPIMDTLKQGKVLVVDELDAKLHPILTQFIISLFNSNIHNPHEAQLIFNSHDTNLLHRDHFRRDQIWFAEKDRYGATDLYSLSDFKVRSDASYEKDYLLGKYGSIPFIGEFHFTEEGETSLDGE</sequence>
<dbReference type="EMBL" id="JBBKAR010000045">
    <property type="protein sequence ID" value="MEJ8305688.1"/>
    <property type="molecule type" value="Genomic_DNA"/>
</dbReference>
<protein>
    <submittedName>
        <fullName evidence="1">ATP-binding protein</fullName>
    </submittedName>
</protein>
<keyword evidence="1" id="KW-0067">ATP-binding</keyword>
<organism evidence="1 2">
    <name type="scientific">Saccharibacillus sacchari</name>
    <dbReference type="NCBI Taxonomy" id="456493"/>
    <lineage>
        <taxon>Bacteria</taxon>
        <taxon>Bacillati</taxon>
        <taxon>Bacillota</taxon>
        <taxon>Bacilli</taxon>
        <taxon>Bacillales</taxon>
        <taxon>Paenibacillaceae</taxon>
        <taxon>Saccharibacillus</taxon>
    </lineage>
</organism>
<keyword evidence="1" id="KW-0547">Nucleotide-binding</keyword>
<evidence type="ECO:0000313" key="2">
    <source>
        <dbReference type="Proteomes" id="UP001380953"/>
    </source>
</evidence>
<comment type="caution">
    <text evidence="1">The sequence shown here is derived from an EMBL/GenBank/DDBJ whole genome shotgun (WGS) entry which is preliminary data.</text>
</comment>
<accession>A0ACC6PFV9</accession>